<dbReference type="Gene3D" id="3.40.50.720">
    <property type="entry name" value="NAD(P)-binding Rossmann-like Domain"/>
    <property type="match status" value="1"/>
</dbReference>
<dbReference type="InterPro" id="IPR002347">
    <property type="entry name" value="SDR_fam"/>
</dbReference>
<organism evidence="1 2">
    <name type="scientific">Marinomonas spartinae</name>
    <dbReference type="NCBI Taxonomy" id="1792290"/>
    <lineage>
        <taxon>Bacteria</taxon>
        <taxon>Pseudomonadati</taxon>
        <taxon>Pseudomonadota</taxon>
        <taxon>Gammaproteobacteria</taxon>
        <taxon>Oceanospirillales</taxon>
        <taxon>Oceanospirillaceae</taxon>
        <taxon>Marinomonas</taxon>
    </lineage>
</organism>
<dbReference type="Proteomes" id="UP000092544">
    <property type="component" value="Unassembled WGS sequence"/>
</dbReference>
<dbReference type="AlphaFoldDB" id="A0A1A8T5R7"/>
<gene>
    <name evidence="1" type="primary">csgA_2</name>
    <name evidence="1" type="ORF">MSP8886_00934</name>
</gene>
<dbReference type="Pfam" id="PF00106">
    <property type="entry name" value="adh_short"/>
    <property type="match status" value="1"/>
</dbReference>
<dbReference type="PRINTS" id="PR00081">
    <property type="entry name" value="GDHRDH"/>
</dbReference>
<dbReference type="PANTHER" id="PTHR43544">
    <property type="entry name" value="SHORT-CHAIN DEHYDROGENASE/REDUCTASE"/>
    <property type="match status" value="1"/>
</dbReference>
<protein>
    <submittedName>
        <fullName evidence="1">C-factor</fullName>
    </submittedName>
</protein>
<dbReference type="OrthoDB" id="9785826at2"/>
<name>A0A1A8T5R7_9GAMM</name>
<dbReference type="InterPro" id="IPR036291">
    <property type="entry name" value="NAD(P)-bd_dom_sf"/>
</dbReference>
<dbReference type="PANTHER" id="PTHR43544:SF12">
    <property type="entry name" value="NAD(P)-BINDING ROSSMANN-FOLD SUPERFAMILY PROTEIN"/>
    <property type="match status" value="1"/>
</dbReference>
<evidence type="ECO:0000313" key="2">
    <source>
        <dbReference type="Proteomes" id="UP000092544"/>
    </source>
</evidence>
<dbReference type="GO" id="GO:0016491">
    <property type="term" value="F:oxidoreductase activity"/>
    <property type="evidence" value="ECO:0007669"/>
    <property type="project" value="TreeGrafter"/>
</dbReference>
<dbReference type="SUPFAM" id="SSF51735">
    <property type="entry name" value="NAD(P)-binding Rossmann-fold domains"/>
    <property type="match status" value="1"/>
</dbReference>
<sequence>MQFDALVIGSSSRIAQAVIAQLSNQNDCRIIYTVSQFPPRFFSQKVRPLLSNYSQESIEEICQYLQQHTNNLTKVIICNGVLHNTQYTPEKKLEDIQIDQLAGLYRSNAIVPMIWLSRLIQVLKGKRNTQVALFSARVGSISDNKIGGWYGYRASKAALNMLIQTSAIEYARRAKNVKLMAFHPGTTDTPLSKPFQKSVPEGKLFTPKFVAQRLLSIMDNAKMDNQASFIDWDNKKIEW</sequence>
<dbReference type="RefSeq" id="WP_067013249.1">
    <property type="nucleotide sequence ID" value="NZ_FLOB01000002.1"/>
</dbReference>
<accession>A0A1A8T5R7</accession>
<evidence type="ECO:0000313" key="1">
    <source>
        <dbReference type="EMBL" id="SBS27726.1"/>
    </source>
</evidence>
<dbReference type="EMBL" id="FLOB01000002">
    <property type="protein sequence ID" value="SBS27726.1"/>
    <property type="molecule type" value="Genomic_DNA"/>
</dbReference>
<proteinExistence type="predicted"/>
<dbReference type="InterPro" id="IPR051468">
    <property type="entry name" value="Fungal_SecMetab_SDRs"/>
</dbReference>
<keyword evidence="2" id="KW-1185">Reference proteome</keyword>
<dbReference type="STRING" id="1792290.MSP8886_00934"/>
<reference evidence="1 2" key="1">
    <citation type="submission" date="2016-06" db="EMBL/GenBank/DDBJ databases">
        <authorList>
            <person name="Kjaerup R.B."/>
            <person name="Dalgaard T.S."/>
            <person name="Juul-Madsen H.R."/>
        </authorList>
    </citation>
    <scope>NUCLEOTIDE SEQUENCE [LARGE SCALE GENOMIC DNA]</scope>
    <source>
        <strain evidence="1 2">CECT 8886</strain>
    </source>
</reference>
<dbReference type="GO" id="GO:0005737">
    <property type="term" value="C:cytoplasm"/>
    <property type="evidence" value="ECO:0007669"/>
    <property type="project" value="TreeGrafter"/>
</dbReference>